<name>A0A382MV59_9ZZZZ</name>
<dbReference type="InterPro" id="IPR011047">
    <property type="entry name" value="Quinoprotein_ADH-like_sf"/>
</dbReference>
<dbReference type="InterPro" id="IPR018391">
    <property type="entry name" value="PQQ_b-propeller_rpt"/>
</dbReference>
<dbReference type="InterPro" id="IPR002372">
    <property type="entry name" value="PQQ_rpt_dom"/>
</dbReference>
<gene>
    <name evidence="2" type="ORF">METZ01_LOCUS304859</name>
</gene>
<feature type="non-terminal residue" evidence="2">
    <location>
        <position position="1"/>
    </location>
</feature>
<dbReference type="InterPro" id="IPR015943">
    <property type="entry name" value="WD40/YVTN_repeat-like_dom_sf"/>
</dbReference>
<dbReference type="Pfam" id="PF13360">
    <property type="entry name" value="PQQ_2"/>
    <property type="match status" value="1"/>
</dbReference>
<protein>
    <recommendedName>
        <fullName evidence="1">Pyrrolo-quinoline quinone repeat domain-containing protein</fullName>
    </recommendedName>
</protein>
<reference evidence="2" key="1">
    <citation type="submission" date="2018-05" db="EMBL/GenBank/DDBJ databases">
        <authorList>
            <person name="Lanie J.A."/>
            <person name="Ng W.-L."/>
            <person name="Kazmierczak K.M."/>
            <person name="Andrzejewski T.M."/>
            <person name="Davidsen T.M."/>
            <person name="Wayne K.J."/>
            <person name="Tettelin H."/>
            <person name="Glass J.I."/>
            <person name="Rusch D."/>
            <person name="Podicherti R."/>
            <person name="Tsui H.-C.T."/>
            <person name="Winkler M.E."/>
        </authorList>
    </citation>
    <scope>NUCLEOTIDE SEQUENCE</scope>
</reference>
<dbReference type="PANTHER" id="PTHR34512:SF30">
    <property type="entry name" value="OUTER MEMBRANE PROTEIN ASSEMBLY FACTOR BAMB"/>
    <property type="match status" value="1"/>
</dbReference>
<dbReference type="AlphaFoldDB" id="A0A382MV59"/>
<proteinExistence type="predicted"/>
<organism evidence="2">
    <name type="scientific">marine metagenome</name>
    <dbReference type="NCBI Taxonomy" id="408172"/>
    <lineage>
        <taxon>unclassified sequences</taxon>
        <taxon>metagenomes</taxon>
        <taxon>ecological metagenomes</taxon>
    </lineage>
</organism>
<evidence type="ECO:0000259" key="1">
    <source>
        <dbReference type="Pfam" id="PF13360"/>
    </source>
</evidence>
<accession>A0A382MV59</accession>
<sequence>GNNTNNVGNINFETNFNKTSSYKFSAIKEFNFNQPELIFTNDESIVFFDGKGSIFKINKDLNEIWKVNHYTKKEKKLKPIIYFAQTDKKIIAADNLSKIYLINLNDGNLIKSIESNTGFNSNIKVFNDRFFIVDFENTIRCFSTKDGLELWNFDTENPFIKSKKKLSLVIKGELVFFINSIGDLTALNINNGSLFWQTPTQSNVIYQDAFTLENSDLVFANDSIYFSNNKNELFSIDARTGIVNWKQTVNSSLTPTIIENLVFVVSNEGYLFIIDNKKGNIIRITNMLKNIKNKKNEIKPAGFVIARNKIYLSLNNGRLIKSDVTTGIEENVFKISNSKILRPNIFGDKMYLLKHNAIIKTK</sequence>
<dbReference type="SUPFAM" id="SSF50998">
    <property type="entry name" value="Quinoprotein alcohol dehydrogenase-like"/>
    <property type="match status" value="1"/>
</dbReference>
<dbReference type="Gene3D" id="2.130.10.10">
    <property type="entry name" value="YVTN repeat-like/Quinoprotein amine dehydrogenase"/>
    <property type="match status" value="1"/>
</dbReference>
<dbReference type="PANTHER" id="PTHR34512">
    <property type="entry name" value="CELL SURFACE PROTEIN"/>
    <property type="match status" value="1"/>
</dbReference>
<dbReference type="EMBL" id="UINC01095704">
    <property type="protein sequence ID" value="SVC52005.1"/>
    <property type="molecule type" value="Genomic_DNA"/>
</dbReference>
<dbReference type="SMART" id="SM00564">
    <property type="entry name" value="PQQ"/>
    <property type="match status" value="6"/>
</dbReference>
<evidence type="ECO:0000313" key="2">
    <source>
        <dbReference type="EMBL" id="SVC52005.1"/>
    </source>
</evidence>
<feature type="domain" description="Pyrrolo-quinoline quinone repeat" evidence="1">
    <location>
        <begin position="62"/>
        <end position="284"/>
    </location>
</feature>